<dbReference type="PANTHER" id="PTHR43101">
    <property type="entry name" value="BETA-FRUCTOSIDASE"/>
    <property type="match status" value="1"/>
</dbReference>
<gene>
    <name evidence="12" type="ORF">J3A84_10195</name>
</gene>
<comment type="caution">
    <text evidence="12">The sequence shown here is derived from an EMBL/GenBank/DDBJ whole genome shotgun (WGS) entry which is preliminary data.</text>
</comment>
<proteinExistence type="inferred from homology"/>
<dbReference type="Gene3D" id="2.60.120.560">
    <property type="entry name" value="Exo-inulinase, domain 1"/>
    <property type="match status" value="1"/>
</dbReference>
<dbReference type="InterPro" id="IPR018053">
    <property type="entry name" value="Glyco_hydro_32_AS"/>
</dbReference>
<dbReference type="Pfam" id="PF00251">
    <property type="entry name" value="Glyco_hydro_32N"/>
    <property type="match status" value="1"/>
</dbReference>
<dbReference type="PROSITE" id="PS00609">
    <property type="entry name" value="GLYCOSYL_HYDROL_F32"/>
    <property type="match status" value="1"/>
</dbReference>
<evidence type="ECO:0000256" key="1">
    <source>
        <dbReference type="ARBA" id="ARBA00004914"/>
    </source>
</evidence>
<name>A0A939HD69_9CLOT</name>
<dbReference type="CDD" id="cd18623">
    <property type="entry name" value="GH32_ScrB-like"/>
    <property type="match status" value="1"/>
</dbReference>
<dbReference type="AlphaFoldDB" id="A0A939HD69"/>
<evidence type="ECO:0000256" key="6">
    <source>
        <dbReference type="ARBA" id="ARBA00023295"/>
    </source>
</evidence>
<dbReference type="GO" id="GO:0004564">
    <property type="term" value="F:beta-fructofuranosidase activity"/>
    <property type="evidence" value="ECO:0007669"/>
    <property type="project" value="UniProtKB-EC"/>
</dbReference>
<dbReference type="SMART" id="SM00640">
    <property type="entry name" value="Glyco_32"/>
    <property type="match status" value="1"/>
</dbReference>
<protein>
    <recommendedName>
        <fullName evidence="4 8">Sucrose-6-phosphate hydrolase</fullName>
        <ecNumber evidence="3 8">3.2.1.26</ecNumber>
    </recommendedName>
    <alternativeName>
        <fullName evidence="7 9">Invertase</fullName>
    </alternativeName>
</protein>
<keyword evidence="9" id="KW-0119">Carbohydrate metabolism</keyword>
<evidence type="ECO:0000259" key="10">
    <source>
        <dbReference type="Pfam" id="PF00251"/>
    </source>
</evidence>
<evidence type="ECO:0000313" key="12">
    <source>
        <dbReference type="EMBL" id="MBO1265400.1"/>
    </source>
</evidence>
<dbReference type="SUPFAM" id="SSF49899">
    <property type="entry name" value="Concanavalin A-like lectins/glucanases"/>
    <property type="match status" value="1"/>
</dbReference>
<dbReference type="EMBL" id="JAFNJU010000007">
    <property type="protein sequence ID" value="MBO1265400.1"/>
    <property type="molecule type" value="Genomic_DNA"/>
</dbReference>
<dbReference type="InterPro" id="IPR013189">
    <property type="entry name" value="Glyco_hydro_32_C"/>
</dbReference>
<dbReference type="InterPro" id="IPR001362">
    <property type="entry name" value="Glyco_hydro_32"/>
</dbReference>
<evidence type="ECO:0000256" key="3">
    <source>
        <dbReference type="ARBA" id="ARBA00012758"/>
    </source>
</evidence>
<dbReference type="NCBIfam" id="TIGR01322">
    <property type="entry name" value="scrB_fam"/>
    <property type="match status" value="1"/>
</dbReference>
<comment type="function">
    <text evidence="9">Enables the bacterium to metabolize sucrose as a sole carbon source.</text>
</comment>
<evidence type="ECO:0000313" key="13">
    <source>
        <dbReference type="Proteomes" id="UP000664218"/>
    </source>
</evidence>
<organism evidence="12 13">
    <name type="scientific">Proteiniclasticum aestuarii</name>
    <dbReference type="NCBI Taxonomy" id="2817862"/>
    <lineage>
        <taxon>Bacteria</taxon>
        <taxon>Bacillati</taxon>
        <taxon>Bacillota</taxon>
        <taxon>Clostridia</taxon>
        <taxon>Eubacteriales</taxon>
        <taxon>Clostridiaceae</taxon>
        <taxon>Proteiniclasticum</taxon>
    </lineage>
</organism>
<evidence type="ECO:0000256" key="9">
    <source>
        <dbReference type="RuleBase" id="RU365015"/>
    </source>
</evidence>
<evidence type="ECO:0000256" key="4">
    <source>
        <dbReference type="ARBA" id="ARBA00019623"/>
    </source>
</evidence>
<dbReference type="SUPFAM" id="SSF75005">
    <property type="entry name" value="Arabinanase/levansucrase/invertase"/>
    <property type="match status" value="1"/>
</dbReference>
<keyword evidence="9" id="KW-0963">Cytoplasm</keyword>
<dbReference type="Gene3D" id="2.115.10.20">
    <property type="entry name" value="Glycosyl hydrolase domain, family 43"/>
    <property type="match status" value="1"/>
</dbReference>
<accession>A0A939HD69</accession>
<comment type="pathway">
    <text evidence="1 9">Glycan biosynthesis; sucrose metabolism.</text>
</comment>
<comment type="catalytic activity">
    <reaction evidence="8">
        <text>Hydrolysis of terminal non-reducing beta-D-fructofuranoside residues in beta-D-fructofuranosides.</text>
        <dbReference type="EC" id="3.2.1.26"/>
    </reaction>
</comment>
<dbReference type="Pfam" id="PF08244">
    <property type="entry name" value="Glyco_hydro_32C"/>
    <property type="match status" value="1"/>
</dbReference>
<dbReference type="InterPro" id="IPR051214">
    <property type="entry name" value="GH32_Enzymes"/>
</dbReference>
<evidence type="ECO:0000256" key="7">
    <source>
        <dbReference type="ARBA" id="ARBA00033367"/>
    </source>
</evidence>
<dbReference type="InterPro" id="IPR013148">
    <property type="entry name" value="Glyco_hydro_32_N"/>
</dbReference>
<evidence type="ECO:0000256" key="2">
    <source>
        <dbReference type="ARBA" id="ARBA00009902"/>
    </source>
</evidence>
<evidence type="ECO:0000256" key="5">
    <source>
        <dbReference type="ARBA" id="ARBA00022801"/>
    </source>
</evidence>
<sequence length="451" mass="52598">MNKRNNISGAMDFHVLPPKGLLNDPNGLVHYKGTTHIFFQWNPHETDHSYKCWGHATTEDLIRYTYHEAALLPEEWYEKNGCYSGSGLVHEDRLYLFYTGNVKNEKDERESYQCVAVSEDGFHFEKLGPVIRDIEGYTAHVRDPKVFQHEDGLFYMVLGAQREDLTGDTIIFRSEDLLKWDFLGSLLEEKEDLGYMWECPDLINLKNKSVFIFSPQGLEPEGEKYRNIFQTGYYTGTFQNGVFRKDDHDFTEMDRGFEYYAPQSFDYPDGRILSMGWMGTMEKEKEEALPTVKGGWVHHLSILRELSLSSDGRLLQKPVRELESARERVLEEKRDSIRVEIETPFEVNLKASDKMKRLELRYGGDLKLNLDGSSFRVERRDWLTGEREYRSVELTEGLTALQMLVDHTSAEIFINGGEEVFSLRFFKEEENHELLITGDEDMEIGLYRLVF</sequence>
<dbReference type="InterPro" id="IPR006232">
    <property type="entry name" value="Suc6P_hydrolase"/>
</dbReference>
<dbReference type="RefSeq" id="WP_207599920.1">
    <property type="nucleotide sequence ID" value="NZ_JAFNJU010000007.1"/>
</dbReference>
<dbReference type="GO" id="GO:0005975">
    <property type="term" value="P:carbohydrate metabolic process"/>
    <property type="evidence" value="ECO:0007669"/>
    <property type="project" value="InterPro"/>
</dbReference>
<dbReference type="InterPro" id="IPR023296">
    <property type="entry name" value="Glyco_hydro_beta-prop_sf"/>
</dbReference>
<keyword evidence="5 8" id="KW-0378">Hydrolase</keyword>
<dbReference type="GO" id="GO:0005737">
    <property type="term" value="C:cytoplasm"/>
    <property type="evidence" value="ECO:0007669"/>
    <property type="project" value="UniProtKB-SubCell"/>
</dbReference>
<keyword evidence="13" id="KW-1185">Reference proteome</keyword>
<comment type="similarity">
    <text evidence="2 8">Belongs to the glycosyl hydrolase 32 family.</text>
</comment>
<comment type="subcellular location">
    <subcellularLocation>
        <location evidence="9">Cytoplasm</location>
    </subcellularLocation>
</comment>
<evidence type="ECO:0000256" key="8">
    <source>
        <dbReference type="RuleBase" id="RU362110"/>
    </source>
</evidence>
<reference evidence="12" key="1">
    <citation type="submission" date="2021-03" db="EMBL/GenBank/DDBJ databases">
        <title>Proteiniclasticum marinus sp. nov., isolated from tidal flat sediment.</title>
        <authorList>
            <person name="Namirimu T."/>
            <person name="Yang J.-A."/>
            <person name="Yang S.-H."/>
            <person name="Kim Y.-J."/>
            <person name="Kwon K.K."/>
        </authorList>
    </citation>
    <scope>NUCLEOTIDE SEQUENCE</scope>
    <source>
        <strain evidence="12">SCR006</strain>
    </source>
</reference>
<dbReference type="InterPro" id="IPR013320">
    <property type="entry name" value="ConA-like_dom_sf"/>
</dbReference>
<feature type="domain" description="Glycosyl hydrolase family 32 C-terminal" evidence="11">
    <location>
        <begin position="370"/>
        <end position="433"/>
    </location>
</feature>
<feature type="domain" description="Glycosyl hydrolase family 32 N-terminal" evidence="10">
    <location>
        <begin position="14"/>
        <end position="318"/>
    </location>
</feature>
<dbReference type="EC" id="3.2.1.26" evidence="3 8"/>
<dbReference type="Proteomes" id="UP000664218">
    <property type="component" value="Unassembled WGS sequence"/>
</dbReference>
<keyword evidence="6 8" id="KW-0326">Glycosidase</keyword>
<dbReference type="PANTHER" id="PTHR43101:SF1">
    <property type="entry name" value="BETA-FRUCTOSIDASE"/>
    <property type="match status" value="1"/>
</dbReference>
<evidence type="ECO:0000259" key="11">
    <source>
        <dbReference type="Pfam" id="PF08244"/>
    </source>
</evidence>